<dbReference type="SMART" id="SM00486">
    <property type="entry name" value="POLBc"/>
    <property type="match status" value="1"/>
</dbReference>
<keyword evidence="11" id="KW-1185">Reference proteome</keyword>
<evidence type="ECO:0000256" key="2">
    <source>
        <dbReference type="ARBA" id="ARBA00012417"/>
    </source>
</evidence>
<feature type="domain" description="DNA-directed DNA polymerase family B exonuclease" evidence="9">
    <location>
        <begin position="110"/>
        <end position="264"/>
    </location>
</feature>
<dbReference type="InterPro" id="IPR006172">
    <property type="entry name" value="DNA-dir_DNA_pol_B"/>
</dbReference>
<dbReference type="InterPro" id="IPR006133">
    <property type="entry name" value="DNA-dir_DNA_pol_B_exonuc"/>
</dbReference>
<proteinExistence type="inferred from homology"/>
<evidence type="ECO:0000256" key="6">
    <source>
        <dbReference type="ARBA" id="ARBA00023125"/>
    </source>
</evidence>
<dbReference type="InterPro" id="IPR012337">
    <property type="entry name" value="RNaseH-like_sf"/>
</dbReference>
<dbReference type="PRINTS" id="PR00106">
    <property type="entry name" value="DNAPOLB"/>
</dbReference>
<dbReference type="Pfam" id="PF00136">
    <property type="entry name" value="DNA_pol_B"/>
    <property type="match status" value="1"/>
</dbReference>
<dbReference type="GO" id="GO:0003677">
    <property type="term" value="F:DNA binding"/>
    <property type="evidence" value="ECO:0007669"/>
    <property type="project" value="UniProtKB-KW"/>
</dbReference>
<dbReference type="PANTHER" id="PTHR10322:SF23">
    <property type="entry name" value="DNA POLYMERASE DELTA CATALYTIC SUBUNIT"/>
    <property type="match status" value="1"/>
</dbReference>
<evidence type="ECO:0000259" key="9">
    <source>
        <dbReference type="Pfam" id="PF03104"/>
    </source>
</evidence>
<dbReference type="Gene3D" id="3.90.1600.10">
    <property type="entry name" value="Palm domain of DNA polymerase"/>
    <property type="match status" value="1"/>
</dbReference>
<gene>
    <name evidence="10" type="ORF">H5P28_14035</name>
</gene>
<evidence type="ECO:0000256" key="5">
    <source>
        <dbReference type="ARBA" id="ARBA00022932"/>
    </source>
</evidence>
<keyword evidence="6" id="KW-0238">DNA-binding</keyword>
<reference evidence="10 11" key="1">
    <citation type="submission" date="2020-07" db="EMBL/GenBank/DDBJ databases">
        <authorList>
            <person name="Feng X."/>
        </authorList>
    </citation>
    <scope>NUCLEOTIDE SEQUENCE [LARGE SCALE GENOMIC DNA]</scope>
    <source>
        <strain evidence="10 11">JCM31066</strain>
    </source>
</reference>
<feature type="domain" description="DNA-directed DNA polymerase family B multifunctional" evidence="8">
    <location>
        <begin position="406"/>
        <end position="695"/>
    </location>
</feature>
<comment type="similarity">
    <text evidence="1">Belongs to the DNA polymerase type-B family.</text>
</comment>
<evidence type="ECO:0000313" key="11">
    <source>
        <dbReference type="Proteomes" id="UP000546464"/>
    </source>
</evidence>
<accession>A0A842HFT1</accession>
<dbReference type="InterPro" id="IPR043502">
    <property type="entry name" value="DNA/RNA_pol_sf"/>
</dbReference>
<evidence type="ECO:0000256" key="3">
    <source>
        <dbReference type="ARBA" id="ARBA00022679"/>
    </source>
</evidence>
<dbReference type="SUPFAM" id="SSF53098">
    <property type="entry name" value="Ribonuclease H-like"/>
    <property type="match status" value="1"/>
</dbReference>
<dbReference type="GO" id="GO:0003887">
    <property type="term" value="F:DNA-directed DNA polymerase activity"/>
    <property type="evidence" value="ECO:0007669"/>
    <property type="project" value="UniProtKB-KW"/>
</dbReference>
<keyword evidence="3" id="KW-0808">Transferase</keyword>
<dbReference type="InterPro" id="IPR042087">
    <property type="entry name" value="DNA_pol_B_thumb"/>
</dbReference>
<evidence type="ECO:0000313" key="10">
    <source>
        <dbReference type="EMBL" id="MBC2595383.1"/>
    </source>
</evidence>
<dbReference type="Proteomes" id="UP000546464">
    <property type="component" value="Unassembled WGS sequence"/>
</dbReference>
<comment type="caution">
    <text evidence="10">The sequence shown here is derived from an EMBL/GenBank/DDBJ whole genome shotgun (WGS) entry which is preliminary data.</text>
</comment>
<keyword evidence="4" id="KW-0548">Nucleotidyltransferase</keyword>
<evidence type="ECO:0000256" key="4">
    <source>
        <dbReference type="ARBA" id="ARBA00022695"/>
    </source>
</evidence>
<dbReference type="AlphaFoldDB" id="A0A842HFT1"/>
<evidence type="ECO:0000256" key="7">
    <source>
        <dbReference type="ARBA" id="ARBA00049244"/>
    </source>
</evidence>
<evidence type="ECO:0000259" key="8">
    <source>
        <dbReference type="Pfam" id="PF00136"/>
    </source>
</evidence>
<dbReference type="InterPro" id="IPR006134">
    <property type="entry name" value="DNA-dir_DNA_pol_B_multi_dom"/>
</dbReference>
<name>A0A842HFT1_9BACT</name>
<dbReference type="InterPro" id="IPR036397">
    <property type="entry name" value="RNaseH_sf"/>
</dbReference>
<dbReference type="PANTHER" id="PTHR10322">
    <property type="entry name" value="DNA POLYMERASE CATALYTIC SUBUNIT"/>
    <property type="match status" value="1"/>
</dbReference>
<sequence>MADSPDKLSLCGLWVDPEGVVHLAEAAAHEPRRTRQADFRPFLWSRGGAGDELAGAGAFDRLQRFDSLETYQEAVKELSGADCVTVKPLEHQYLLETRERIFGGLHFGQLRRCQLDIETACSVPDGFPSPRRKEDRVLAIGLRMDGENRFLLLEEMTDAAERVLLKSLNEALEQMDPDVIEGHNIFKFDLDYLRQRFRRFKVPCRWGRFGQEASWRNSRIRIAERWVDFPRCDLPGRTVFDTYLMIQVYDVTTRDLASYSLKEVAVHLGISDRATRTYLKAEAIQKAFTADRETFLGYLGDDLRETAGIADLLLPTYVAQIKSFPMTLQEACLRGTGGKVDLLFLEKYYHAGQALPEPPSVSAFEGAYSRSFVSGVHRHVLHYDVASLYPSLLLHIGRNPAGDTLGIFIPMLQELRTERLRYKALAREAASEELRREYQARQASFKILINSFYGYLGFGGARFADSELAAEVTRRGRELLVKLIEAFELEGCTVLEADTDGIYVSSEKDFDNPEGLLARVAGDLPLGIDLEFDGSYPAMLCYKAKNYALYDGEQLRIRGSALRSRGIEPYLKALTDQLIRYLLGMDATPPGELIAAYRKTITSGEMPVAELARREYLSMNPEAYSKSVETSKKPRRASLEVALKMEPQPRMGEQVAYFLTYGDKKRAPDWQIARPLADYDPETCPYNADAYLKKLDDWEKRYEEFLPGGAEQTELL</sequence>
<dbReference type="GO" id="GO:0000166">
    <property type="term" value="F:nucleotide binding"/>
    <property type="evidence" value="ECO:0007669"/>
    <property type="project" value="InterPro"/>
</dbReference>
<dbReference type="EC" id="2.7.7.7" evidence="2"/>
<evidence type="ECO:0000256" key="1">
    <source>
        <dbReference type="ARBA" id="ARBA00005755"/>
    </source>
</evidence>
<dbReference type="InterPro" id="IPR050240">
    <property type="entry name" value="DNA_pol_type-B"/>
</dbReference>
<dbReference type="RefSeq" id="WP_185676334.1">
    <property type="nucleotide sequence ID" value="NZ_JACHVB010000035.1"/>
</dbReference>
<comment type="catalytic activity">
    <reaction evidence="7">
        <text>DNA(n) + a 2'-deoxyribonucleoside 5'-triphosphate = DNA(n+1) + diphosphate</text>
        <dbReference type="Rhea" id="RHEA:22508"/>
        <dbReference type="Rhea" id="RHEA-COMP:17339"/>
        <dbReference type="Rhea" id="RHEA-COMP:17340"/>
        <dbReference type="ChEBI" id="CHEBI:33019"/>
        <dbReference type="ChEBI" id="CHEBI:61560"/>
        <dbReference type="ChEBI" id="CHEBI:173112"/>
        <dbReference type="EC" id="2.7.7.7"/>
    </reaction>
</comment>
<dbReference type="EMBL" id="JACHVB010000035">
    <property type="protein sequence ID" value="MBC2595383.1"/>
    <property type="molecule type" value="Genomic_DNA"/>
</dbReference>
<organism evidence="10 11">
    <name type="scientific">Ruficoccus amylovorans</name>
    <dbReference type="NCBI Taxonomy" id="1804625"/>
    <lineage>
        <taxon>Bacteria</taxon>
        <taxon>Pseudomonadati</taxon>
        <taxon>Verrucomicrobiota</taxon>
        <taxon>Opitutia</taxon>
        <taxon>Puniceicoccales</taxon>
        <taxon>Cerasicoccaceae</taxon>
        <taxon>Ruficoccus</taxon>
    </lineage>
</organism>
<keyword evidence="5" id="KW-0239">DNA-directed DNA polymerase</keyword>
<dbReference type="Pfam" id="PF03104">
    <property type="entry name" value="DNA_pol_B_exo1"/>
    <property type="match status" value="1"/>
</dbReference>
<protein>
    <recommendedName>
        <fullName evidence="2">DNA-directed DNA polymerase</fullName>
        <ecNumber evidence="2">2.7.7.7</ecNumber>
    </recommendedName>
</protein>
<dbReference type="InterPro" id="IPR023211">
    <property type="entry name" value="DNA_pol_palm_dom_sf"/>
</dbReference>
<dbReference type="Gene3D" id="3.30.420.10">
    <property type="entry name" value="Ribonuclease H-like superfamily/Ribonuclease H"/>
    <property type="match status" value="1"/>
</dbReference>
<dbReference type="SUPFAM" id="SSF56672">
    <property type="entry name" value="DNA/RNA polymerases"/>
    <property type="match status" value="1"/>
</dbReference>
<dbReference type="Gene3D" id="1.10.132.60">
    <property type="entry name" value="DNA polymerase family B, C-terminal domain"/>
    <property type="match status" value="1"/>
</dbReference>